<evidence type="ECO:0000313" key="1">
    <source>
        <dbReference type="EMBL" id="KIK58175.1"/>
    </source>
</evidence>
<sequence>MPEAYVCGVYDSVLHPMLLGLDLCALDKTRKSTVRKRLAEIDAAIRNRKTKLRPCFVIPEHDASIGGGRSWARVCLMATFDGSGIDDLPKMFRYFVTPVKSGSKDGYPKTFKEEDCITTTPIWKPKEGVETQWVICFLYRVKVADLRPWRGKFVLDTVEQDRLVELCYVKSEKWFRKVRGAAAAPVQMLKSILVRNLPRLGMKSNLMTDANRNSQQATSFMYSLLQGLPSRTRASPARHLHPRRRIEREQASYAVRLCDNPTRTSIPPPPSKRTFRPSIYYLRRWLRQKRSHLRVLESPRES</sequence>
<gene>
    <name evidence="1" type="ORF">GYMLUDRAFT_45381</name>
</gene>
<proteinExistence type="predicted"/>
<dbReference type="OrthoDB" id="2757939at2759"/>
<dbReference type="AlphaFoldDB" id="A0A0D0B4F8"/>
<keyword evidence="2" id="KW-1185">Reference proteome</keyword>
<accession>A0A0D0B4F8</accession>
<name>A0A0D0B4F8_9AGAR</name>
<dbReference type="EMBL" id="KN834786">
    <property type="protein sequence ID" value="KIK58175.1"/>
    <property type="molecule type" value="Genomic_DNA"/>
</dbReference>
<evidence type="ECO:0000313" key="2">
    <source>
        <dbReference type="Proteomes" id="UP000053593"/>
    </source>
</evidence>
<reference evidence="1 2" key="1">
    <citation type="submission" date="2014-04" db="EMBL/GenBank/DDBJ databases">
        <title>Evolutionary Origins and Diversification of the Mycorrhizal Mutualists.</title>
        <authorList>
            <consortium name="DOE Joint Genome Institute"/>
            <consortium name="Mycorrhizal Genomics Consortium"/>
            <person name="Kohler A."/>
            <person name="Kuo A."/>
            <person name="Nagy L.G."/>
            <person name="Floudas D."/>
            <person name="Copeland A."/>
            <person name="Barry K.W."/>
            <person name="Cichocki N."/>
            <person name="Veneault-Fourrey C."/>
            <person name="LaButti K."/>
            <person name="Lindquist E.A."/>
            <person name="Lipzen A."/>
            <person name="Lundell T."/>
            <person name="Morin E."/>
            <person name="Murat C."/>
            <person name="Riley R."/>
            <person name="Ohm R."/>
            <person name="Sun H."/>
            <person name="Tunlid A."/>
            <person name="Henrissat B."/>
            <person name="Grigoriev I.V."/>
            <person name="Hibbett D.S."/>
            <person name="Martin F."/>
        </authorList>
    </citation>
    <scope>NUCLEOTIDE SEQUENCE [LARGE SCALE GENOMIC DNA]</scope>
    <source>
        <strain evidence="1 2">FD-317 M1</strain>
    </source>
</reference>
<organism evidence="1 2">
    <name type="scientific">Collybiopsis luxurians FD-317 M1</name>
    <dbReference type="NCBI Taxonomy" id="944289"/>
    <lineage>
        <taxon>Eukaryota</taxon>
        <taxon>Fungi</taxon>
        <taxon>Dikarya</taxon>
        <taxon>Basidiomycota</taxon>
        <taxon>Agaricomycotina</taxon>
        <taxon>Agaricomycetes</taxon>
        <taxon>Agaricomycetidae</taxon>
        <taxon>Agaricales</taxon>
        <taxon>Marasmiineae</taxon>
        <taxon>Omphalotaceae</taxon>
        <taxon>Collybiopsis</taxon>
        <taxon>Collybiopsis luxurians</taxon>
    </lineage>
</organism>
<protein>
    <submittedName>
        <fullName evidence="1">Uncharacterized protein</fullName>
    </submittedName>
</protein>
<dbReference type="HOGENOM" id="CLU_921512_0_0_1"/>
<dbReference type="Proteomes" id="UP000053593">
    <property type="component" value="Unassembled WGS sequence"/>
</dbReference>